<dbReference type="InterPro" id="IPR045584">
    <property type="entry name" value="Pilin-like"/>
</dbReference>
<dbReference type="RefSeq" id="WP_237092671.1">
    <property type="nucleotide sequence ID" value="NZ_JAKKDL010000004.1"/>
</dbReference>
<keyword evidence="3" id="KW-1134">Transmembrane beta strand</keyword>
<reference evidence="9" key="1">
    <citation type="submission" date="2022-01" db="EMBL/GenBank/DDBJ databases">
        <title>Neisseria sp. ZJ104.</title>
        <authorList>
            <person name="Yang C."/>
        </authorList>
    </citation>
    <scope>NUCLEOTIDE SEQUENCE</scope>
    <source>
        <strain evidence="9">ZJ104</strain>
    </source>
</reference>
<organism evidence="9 10">
    <name type="scientific">Neisseria lisongii</name>
    <dbReference type="NCBI Taxonomy" id="2912188"/>
    <lineage>
        <taxon>Bacteria</taxon>
        <taxon>Pseudomonadati</taxon>
        <taxon>Pseudomonadota</taxon>
        <taxon>Betaproteobacteria</taxon>
        <taxon>Neisseriales</taxon>
        <taxon>Neisseriaceae</taxon>
        <taxon>Neisseria</taxon>
    </lineage>
</organism>
<evidence type="ECO:0000313" key="9">
    <source>
        <dbReference type="EMBL" id="MCF7529455.1"/>
    </source>
</evidence>
<accession>A0AAW5AEI2</accession>
<evidence type="ECO:0000256" key="3">
    <source>
        <dbReference type="ARBA" id="ARBA00022452"/>
    </source>
</evidence>
<dbReference type="EMBL" id="JAKKDL010000004">
    <property type="protein sequence ID" value="MCF7529455.1"/>
    <property type="molecule type" value="Genomic_DNA"/>
</dbReference>
<evidence type="ECO:0000256" key="2">
    <source>
        <dbReference type="ARBA" id="ARBA00004442"/>
    </source>
</evidence>
<dbReference type="GO" id="GO:0009279">
    <property type="term" value="C:cell outer membrane"/>
    <property type="evidence" value="ECO:0007669"/>
    <property type="project" value="UniProtKB-SubCell"/>
</dbReference>
<keyword evidence="6" id="KW-0472">Membrane</keyword>
<evidence type="ECO:0000313" key="10">
    <source>
        <dbReference type="Proteomes" id="UP001201397"/>
    </source>
</evidence>
<gene>
    <name evidence="9" type="ORF">L4H06_04350</name>
</gene>
<evidence type="ECO:0000256" key="6">
    <source>
        <dbReference type="ARBA" id="ARBA00023136"/>
    </source>
</evidence>
<evidence type="ECO:0000256" key="1">
    <source>
        <dbReference type="ARBA" id="ARBA00004241"/>
    </source>
</evidence>
<proteinExistence type="predicted"/>
<keyword evidence="7" id="KW-0998">Cell outer membrane</keyword>
<dbReference type="Proteomes" id="UP001201397">
    <property type="component" value="Unassembled WGS sequence"/>
</dbReference>
<evidence type="ECO:0000256" key="5">
    <source>
        <dbReference type="ARBA" id="ARBA00022729"/>
    </source>
</evidence>
<evidence type="ECO:0000259" key="8">
    <source>
        <dbReference type="Pfam" id="PF03895"/>
    </source>
</evidence>
<name>A0AAW5AEI2_9NEIS</name>
<protein>
    <submittedName>
        <fullName evidence="9">YadA-like family protein</fullName>
    </submittedName>
</protein>
<comment type="subcellular location">
    <subcellularLocation>
        <location evidence="2">Cell outer membrane</location>
    </subcellularLocation>
    <subcellularLocation>
        <location evidence="1">Cell surface</location>
    </subcellularLocation>
</comment>
<evidence type="ECO:0000256" key="4">
    <source>
        <dbReference type="ARBA" id="ARBA00022692"/>
    </source>
</evidence>
<dbReference type="Pfam" id="PF03895">
    <property type="entry name" value="YadA_anchor"/>
    <property type="match status" value="1"/>
</dbReference>
<dbReference type="GO" id="GO:0009986">
    <property type="term" value="C:cell surface"/>
    <property type="evidence" value="ECO:0007669"/>
    <property type="project" value="UniProtKB-SubCell"/>
</dbReference>
<dbReference type="SUPFAM" id="SSF54523">
    <property type="entry name" value="Pili subunits"/>
    <property type="match status" value="1"/>
</dbReference>
<dbReference type="InterPro" id="IPR005594">
    <property type="entry name" value="YadA_C"/>
</dbReference>
<sequence length="1293" mass="132847">MNATESVTTKDLNVTNNATITKDLTVNGNTTVKDITGDNATFKNVNATTVNATDVNATNVTASNGTITNLTSTNGTITNLNSTNITTNNLTAKGDTVLGNTTIGGEGKTFTIEKGTTTDFGGNTLNNITSGAIENGNTSAVTGGEVAKAIQNATNASGFFLKANSEEGNGEKIGHNGTVDIAQGSNIVVERDKNKITVKTVDNPTFNDIKANGNVTVAKDLKVDGNTTVKDITGDNATFKNVNATESVTTKDLNVTNNATITKDLTVNGNTTVKDITGDNATFKNVNATESVTTKDLNVTNNATITKDLTVNGNTTVKDITGDNATFKNVNATTVNATDVNATNVTATNGTITNLNSTNITTNNLTAKGDTLLSGNTTIGGEGKTFTIEKGTKTDFGGNTLNNITSGKIENGNTSAVTGGEVHNAIENVTNTLTGKGLTFSADSGTPTKRELGQTLKIAGGNGNGNYATTNVKTEVTDGTVTIKIAENPTFNDIKANGNVTVEKDLTVNGNTTVKDITGDNATFKNVNATTVNATDVNATNVNATNGTFTNVTANNGTITNLTSTNGTITNLNSTNITTNNITSTGTGTFNNLTATGNVIFGGGAGSSFTLKPNTKTDFGGNVLSNIGDAQKDADAVNLKVLKERIDQLSANLTDKGLKFTGNNNETTTQALGSTLNISGTGTTAGNYSSENVKTEVSDGKVEIKFAENPNFTNVNATSVNATNGTFTNLNSTNGTITNLNSTNGTITNLNSTNGTITNLNSTNGTITNLNSTNGTITNLNSTNGTITNLNSTNGTITNLNSTNITTANLTATGETVLSGNTTIGGNGKNFNVLNNTTVNFGNNRIQGVGDAVDASDAVNKGQLDAVESKIQNNLTTLANKPLTFDADTGTATERKLGQTLKIAGGNGNGDYATTNVKTEVSDGLITIKLAENPTFNDIKANGNVTVAKDLKVDGNTTVKNITGDNATFKNVNATTVNATNGTFTNVNASNGTITNLNSTNITTNNLTAKGDTVLGNTTIGGSGKTFTIEKGTKTDFGGNVLNNITSGAIESDNNQAVTGGTVHNAIENVTNTLTDKGLSFATNDDGKIDKKLGETLTIKGNAATAGKYSSDNVKTVANHGVVEVQIAENPEFNDVKAKGNVSVAKDLTVSGDTTLGNATIGGEGNHLTVERGTAVNMGGNTIHNIGEGYAPTDAVNKAQLDRGLIQTHDRITNVDNRLRGGVASAVATGLLPQAMNPNESLVAISAGTYRGASAVALGYSKVSDNGKMIIKFAGSANNYGDYTGGASIGWKF</sequence>
<evidence type="ECO:0000256" key="7">
    <source>
        <dbReference type="ARBA" id="ARBA00023237"/>
    </source>
</evidence>
<keyword evidence="4" id="KW-0812">Transmembrane</keyword>
<keyword evidence="5" id="KW-0732">Signal</keyword>
<feature type="domain" description="Trimeric autotransporter adhesin YadA-like C-terminal membrane anchor" evidence="8">
    <location>
        <begin position="1233"/>
        <end position="1293"/>
    </location>
</feature>
<dbReference type="Gene3D" id="3.30.1300.30">
    <property type="entry name" value="GSPII I/J protein-like"/>
    <property type="match status" value="1"/>
</dbReference>
<comment type="caution">
    <text evidence="9">The sequence shown here is derived from an EMBL/GenBank/DDBJ whole genome shotgun (WGS) entry which is preliminary data.</text>
</comment>